<dbReference type="GO" id="GO:0016491">
    <property type="term" value="F:oxidoreductase activity"/>
    <property type="evidence" value="ECO:0007669"/>
    <property type="project" value="UniProtKB-KW"/>
</dbReference>
<dbReference type="Gene3D" id="3.50.50.60">
    <property type="entry name" value="FAD/NAD(P)-binding domain"/>
    <property type="match status" value="2"/>
</dbReference>
<dbReference type="Pfam" id="PF07992">
    <property type="entry name" value="Pyr_redox_2"/>
    <property type="match status" value="1"/>
</dbReference>
<dbReference type="InterPro" id="IPR036188">
    <property type="entry name" value="FAD/NAD-bd_sf"/>
</dbReference>
<protein>
    <submittedName>
        <fullName evidence="3">Thioredoxin reductase</fullName>
    </submittedName>
</protein>
<dbReference type="EMBL" id="SJOI01000001">
    <property type="protein sequence ID" value="TCL06727.1"/>
    <property type="molecule type" value="Genomic_DNA"/>
</dbReference>
<organism evidence="3 4">
    <name type="scientific">Sodalis ligni</name>
    <dbReference type="NCBI Taxonomy" id="2697027"/>
    <lineage>
        <taxon>Bacteria</taxon>
        <taxon>Pseudomonadati</taxon>
        <taxon>Pseudomonadota</taxon>
        <taxon>Gammaproteobacteria</taxon>
        <taxon>Enterobacterales</taxon>
        <taxon>Bruguierivoracaceae</taxon>
        <taxon>Sodalis</taxon>
    </lineage>
</organism>
<dbReference type="Proteomes" id="UP000294555">
    <property type="component" value="Unassembled WGS sequence"/>
</dbReference>
<evidence type="ECO:0000313" key="4">
    <source>
        <dbReference type="Proteomes" id="UP000294555"/>
    </source>
</evidence>
<keyword evidence="1" id="KW-0560">Oxidoreductase</keyword>
<feature type="domain" description="FAD/NAD(P)-binding" evidence="2">
    <location>
        <begin position="5"/>
        <end position="287"/>
    </location>
</feature>
<keyword evidence="4" id="KW-1185">Reference proteome</keyword>
<accession>A0A4R1NI28</accession>
<comment type="caution">
    <text evidence="3">The sequence shown here is derived from an EMBL/GenBank/DDBJ whole genome shotgun (WGS) entry which is preliminary data.</text>
</comment>
<dbReference type="PANTHER" id="PTHR42949">
    <property type="entry name" value="ANAEROBIC GLYCEROL-3-PHOSPHATE DEHYDROGENASE SUBUNIT B"/>
    <property type="match status" value="1"/>
</dbReference>
<dbReference type="OrthoDB" id="5287468at2"/>
<name>A0A4R1NI28_9GAMM</name>
<proteinExistence type="predicted"/>
<gene>
    <name evidence="3" type="ORF">EZJ58_5016</name>
</gene>
<dbReference type="InterPro" id="IPR023753">
    <property type="entry name" value="FAD/NAD-binding_dom"/>
</dbReference>
<evidence type="ECO:0000259" key="2">
    <source>
        <dbReference type="Pfam" id="PF07992"/>
    </source>
</evidence>
<reference evidence="3 4" key="1">
    <citation type="submission" date="2019-02" db="EMBL/GenBank/DDBJ databases">
        <title>Investigation of anaerobic lignin degradation for improved lignocellulosic biofuels.</title>
        <authorList>
            <person name="Deangelis K."/>
        </authorList>
    </citation>
    <scope>NUCLEOTIDE SEQUENCE [LARGE SCALE GENOMIC DNA]</scope>
    <source>
        <strain evidence="3 4">159R</strain>
    </source>
</reference>
<evidence type="ECO:0000313" key="3">
    <source>
        <dbReference type="EMBL" id="TCL06727.1"/>
    </source>
</evidence>
<sequence>MKKNYKVIIIGAGPAGLAAARALKDAGVQDLLLIERESQAGGVPRHCQHPTFGLLTYFRPMKGNTWIKKILQPVKEIPLRTDTTVISIRPGGFVDISSDNGLETLQAKRVIIATGVRETPRHARLISGLRPQGVLTAGALQQFIYLRKLKPGNRSVIVGSELVSFSALWTLYRAGIKPVALVDEHPRPVAFRLSTLLAHLLRVPVHFNTRVSHICGSERVEGMDITDKHGKTLRLDCDSVIFTGKFVGEYTLILKSHLQHDKKTGRPLFDQHGCCSDRDFYAVGNMTHPADMGDQCYQEGLQVGKAVALALQEEQPTQTDNPVLPIEHQDIIRMSAPAVIRLGGEDKTTTLNIRVSRPVSGEVVVRDGQRELYRRRHRCMPERRILLKNINITHLTSDSTLSISIE</sequence>
<dbReference type="RefSeq" id="WP_132926356.1">
    <property type="nucleotide sequence ID" value="NZ_SJOI01000001.1"/>
</dbReference>
<dbReference type="InterPro" id="IPR051691">
    <property type="entry name" value="Metab_Enz_Cyan_OpOx_G3PDH"/>
</dbReference>
<dbReference type="AlphaFoldDB" id="A0A4R1NI28"/>
<dbReference type="PRINTS" id="PR00368">
    <property type="entry name" value="FADPNR"/>
</dbReference>
<dbReference type="PRINTS" id="PR00469">
    <property type="entry name" value="PNDRDTASEII"/>
</dbReference>
<dbReference type="SUPFAM" id="SSF51905">
    <property type="entry name" value="FAD/NAD(P)-binding domain"/>
    <property type="match status" value="1"/>
</dbReference>
<dbReference type="PANTHER" id="PTHR42949:SF3">
    <property type="entry name" value="ANAEROBIC GLYCEROL-3-PHOSPHATE DEHYDROGENASE SUBUNIT B"/>
    <property type="match status" value="1"/>
</dbReference>
<evidence type="ECO:0000256" key="1">
    <source>
        <dbReference type="ARBA" id="ARBA00023002"/>
    </source>
</evidence>